<dbReference type="SUPFAM" id="SSF54909">
    <property type="entry name" value="Dimeric alpha+beta barrel"/>
    <property type="match status" value="1"/>
</dbReference>
<organism evidence="12 13">
    <name type="scientific">Aspergillus versicolor CBS 583.65</name>
    <dbReference type="NCBI Taxonomy" id="1036611"/>
    <lineage>
        <taxon>Eukaryota</taxon>
        <taxon>Fungi</taxon>
        <taxon>Dikarya</taxon>
        <taxon>Ascomycota</taxon>
        <taxon>Pezizomycotina</taxon>
        <taxon>Eurotiomycetes</taxon>
        <taxon>Eurotiomycetidae</taxon>
        <taxon>Eurotiales</taxon>
        <taxon>Aspergillaceae</taxon>
        <taxon>Aspergillus</taxon>
        <taxon>Aspergillus subgen. Nidulantes</taxon>
    </lineage>
</organism>
<dbReference type="InterPro" id="IPR048328">
    <property type="entry name" value="Dyp_perox_C"/>
</dbReference>
<evidence type="ECO:0000256" key="2">
    <source>
        <dbReference type="ARBA" id="ARBA00022559"/>
    </source>
</evidence>
<dbReference type="PROSITE" id="PS51404">
    <property type="entry name" value="DYP_PEROXIDASE"/>
    <property type="match status" value="1"/>
</dbReference>
<dbReference type="STRING" id="1036611.A0A1L9Q0L1"/>
<dbReference type="RefSeq" id="XP_040673062.1">
    <property type="nucleotide sequence ID" value="XM_040818355.1"/>
</dbReference>
<evidence type="ECO:0008006" key="14">
    <source>
        <dbReference type="Google" id="ProtNLM"/>
    </source>
</evidence>
<evidence type="ECO:0000313" key="13">
    <source>
        <dbReference type="Proteomes" id="UP000184073"/>
    </source>
</evidence>
<evidence type="ECO:0000256" key="8">
    <source>
        <dbReference type="ARBA" id="ARBA00025737"/>
    </source>
</evidence>
<keyword evidence="4" id="KW-0479">Metal-binding</keyword>
<dbReference type="Proteomes" id="UP000184073">
    <property type="component" value="Unassembled WGS sequence"/>
</dbReference>
<keyword evidence="5" id="KW-0732">Signal</keyword>
<keyword evidence="6" id="KW-0560">Oxidoreductase</keyword>
<keyword evidence="13" id="KW-1185">Reference proteome</keyword>
<dbReference type="PANTHER" id="PTHR30521:SF4">
    <property type="entry name" value="DEFERROCHELATASE"/>
    <property type="match status" value="1"/>
</dbReference>
<name>A0A1L9Q0L1_ASPVE</name>
<dbReference type="InterPro" id="IPR006314">
    <property type="entry name" value="Dyp_peroxidase"/>
</dbReference>
<evidence type="ECO:0000256" key="6">
    <source>
        <dbReference type="ARBA" id="ARBA00023002"/>
    </source>
</evidence>
<dbReference type="GO" id="GO:0005829">
    <property type="term" value="C:cytosol"/>
    <property type="evidence" value="ECO:0007669"/>
    <property type="project" value="TreeGrafter"/>
</dbReference>
<proteinExistence type="inferred from homology"/>
<feature type="region of interest" description="Disordered" evidence="9">
    <location>
        <begin position="444"/>
        <end position="466"/>
    </location>
</feature>
<evidence type="ECO:0000256" key="1">
    <source>
        <dbReference type="ARBA" id="ARBA00001970"/>
    </source>
</evidence>
<dbReference type="EMBL" id="KV878136">
    <property type="protein sequence ID" value="OJJ07300.1"/>
    <property type="molecule type" value="Genomic_DNA"/>
</dbReference>
<dbReference type="AlphaFoldDB" id="A0A1L9Q0L1"/>
<dbReference type="Pfam" id="PF21105">
    <property type="entry name" value="DyP_N"/>
    <property type="match status" value="1"/>
</dbReference>
<dbReference type="GeneID" id="63733866"/>
<feature type="compositionally biased region" description="Basic and acidic residues" evidence="9">
    <location>
        <begin position="311"/>
        <end position="328"/>
    </location>
</feature>
<dbReference type="NCBIfam" id="TIGR01413">
    <property type="entry name" value="Dyp_perox_fam"/>
    <property type="match status" value="1"/>
</dbReference>
<gene>
    <name evidence="12" type="ORF">ASPVEDRAFT_88553</name>
</gene>
<evidence type="ECO:0000259" key="10">
    <source>
        <dbReference type="Pfam" id="PF20628"/>
    </source>
</evidence>
<keyword evidence="2" id="KW-0575">Peroxidase</keyword>
<evidence type="ECO:0000256" key="7">
    <source>
        <dbReference type="ARBA" id="ARBA00023004"/>
    </source>
</evidence>
<evidence type="ECO:0000256" key="5">
    <source>
        <dbReference type="ARBA" id="ARBA00022729"/>
    </source>
</evidence>
<accession>A0A1L9Q0L1</accession>
<dbReference type="OrthoDB" id="3207336at2759"/>
<dbReference type="Pfam" id="PF20628">
    <property type="entry name" value="Dyp_perox_C"/>
    <property type="match status" value="1"/>
</dbReference>
<dbReference type="GO" id="GO:0046872">
    <property type="term" value="F:metal ion binding"/>
    <property type="evidence" value="ECO:0007669"/>
    <property type="project" value="UniProtKB-KW"/>
</dbReference>
<evidence type="ECO:0000256" key="9">
    <source>
        <dbReference type="SAM" id="MobiDB-lite"/>
    </source>
</evidence>
<dbReference type="GO" id="GO:0004601">
    <property type="term" value="F:peroxidase activity"/>
    <property type="evidence" value="ECO:0007669"/>
    <property type="project" value="UniProtKB-KW"/>
</dbReference>
<dbReference type="InterPro" id="IPR049509">
    <property type="entry name" value="DyP_N"/>
</dbReference>
<keyword evidence="3" id="KW-0349">Heme</keyword>
<reference evidence="13" key="1">
    <citation type="journal article" date="2017" name="Genome Biol.">
        <title>Comparative genomics reveals high biological diversity and specific adaptations in the industrially and medically important fungal genus Aspergillus.</title>
        <authorList>
            <person name="de Vries R.P."/>
            <person name="Riley R."/>
            <person name="Wiebenga A."/>
            <person name="Aguilar-Osorio G."/>
            <person name="Amillis S."/>
            <person name="Uchima C.A."/>
            <person name="Anderluh G."/>
            <person name="Asadollahi M."/>
            <person name="Askin M."/>
            <person name="Barry K."/>
            <person name="Battaglia E."/>
            <person name="Bayram O."/>
            <person name="Benocci T."/>
            <person name="Braus-Stromeyer S.A."/>
            <person name="Caldana C."/>
            <person name="Canovas D."/>
            <person name="Cerqueira G.C."/>
            <person name="Chen F."/>
            <person name="Chen W."/>
            <person name="Choi C."/>
            <person name="Clum A."/>
            <person name="Dos Santos R.A."/>
            <person name="Damasio A.R."/>
            <person name="Diallinas G."/>
            <person name="Emri T."/>
            <person name="Fekete E."/>
            <person name="Flipphi M."/>
            <person name="Freyberg S."/>
            <person name="Gallo A."/>
            <person name="Gournas C."/>
            <person name="Habgood R."/>
            <person name="Hainaut M."/>
            <person name="Harispe M.L."/>
            <person name="Henrissat B."/>
            <person name="Hilden K.S."/>
            <person name="Hope R."/>
            <person name="Hossain A."/>
            <person name="Karabika E."/>
            <person name="Karaffa L."/>
            <person name="Karanyi Z."/>
            <person name="Krasevec N."/>
            <person name="Kuo A."/>
            <person name="Kusch H."/>
            <person name="LaButti K."/>
            <person name="Lagendijk E.L."/>
            <person name="Lapidus A."/>
            <person name="Levasseur A."/>
            <person name="Lindquist E."/>
            <person name="Lipzen A."/>
            <person name="Logrieco A.F."/>
            <person name="MacCabe A."/>
            <person name="Maekelae M.R."/>
            <person name="Malavazi I."/>
            <person name="Melin P."/>
            <person name="Meyer V."/>
            <person name="Mielnichuk N."/>
            <person name="Miskei M."/>
            <person name="Molnar A.P."/>
            <person name="Mule G."/>
            <person name="Ngan C.Y."/>
            <person name="Orejas M."/>
            <person name="Orosz E."/>
            <person name="Ouedraogo J.P."/>
            <person name="Overkamp K.M."/>
            <person name="Park H.-S."/>
            <person name="Perrone G."/>
            <person name="Piumi F."/>
            <person name="Punt P.J."/>
            <person name="Ram A.F."/>
            <person name="Ramon A."/>
            <person name="Rauscher S."/>
            <person name="Record E."/>
            <person name="Riano-Pachon D.M."/>
            <person name="Robert V."/>
            <person name="Roehrig J."/>
            <person name="Ruller R."/>
            <person name="Salamov A."/>
            <person name="Salih N.S."/>
            <person name="Samson R.A."/>
            <person name="Sandor E."/>
            <person name="Sanguinetti M."/>
            <person name="Schuetze T."/>
            <person name="Sepcic K."/>
            <person name="Shelest E."/>
            <person name="Sherlock G."/>
            <person name="Sophianopoulou V."/>
            <person name="Squina F.M."/>
            <person name="Sun H."/>
            <person name="Susca A."/>
            <person name="Todd R.B."/>
            <person name="Tsang A."/>
            <person name="Unkles S.E."/>
            <person name="van de Wiele N."/>
            <person name="van Rossen-Uffink D."/>
            <person name="Oliveira J.V."/>
            <person name="Vesth T.C."/>
            <person name="Visser J."/>
            <person name="Yu J.-H."/>
            <person name="Zhou M."/>
            <person name="Andersen M.R."/>
            <person name="Archer D.B."/>
            <person name="Baker S.E."/>
            <person name="Benoit I."/>
            <person name="Brakhage A.A."/>
            <person name="Braus G.H."/>
            <person name="Fischer R."/>
            <person name="Frisvad J.C."/>
            <person name="Goldman G.H."/>
            <person name="Houbraken J."/>
            <person name="Oakley B."/>
            <person name="Pocsi I."/>
            <person name="Scazzocchio C."/>
            <person name="Seiboth B."/>
            <person name="vanKuyk P.A."/>
            <person name="Wortman J."/>
            <person name="Dyer P.S."/>
            <person name="Grigoriev I.V."/>
        </authorList>
    </citation>
    <scope>NUCLEOTIDE SEQUENCE [LARGE SCALE GENOMIC DNA]</scope>
    <source>
        <strain evidence="13">CBS 583.65</strain>
    </source>
</reference>
<feature type="region of interest" description="Disordered" evidence="9">
    <location>
        <begin position="305"/>
        <end position="328"/>
    </location>
</feature>
<keyword evidence="7" id="KW-0408">Iron</keyword>
<dbReference type="VEuPathDB" id="FungiDB:ASPVEDRAFT_88553"/>
<evidence type="ECO:0000313" key="12">
    <source>
        <dbReference type="EMBL" id="OJJ07300.1"/>
    </source>
</evidence>
<feature type="domain" description="Dyp-type peroxidase C-terminal" evidence="10">
    <location>
        <begin position="365"/>
        <end position="448"/>
    </location>
</feature>
<comment type="similarity">
    <text evidence="8">Belongs to the DyP-type peroxidase family.</text>
</comment>
<dbReference type="PANTHER" id="PTHR30521">
    <property type="entry name" value="DEFERROCHELATASE/PEROXIDASE"/>
    <property type="match status" value="1"/>
</dbReference>
<feature type="domain" description="DyP dimeric alpha+beta barrel" evidence="11">
    <location>
        <begin position="6"/>
        <end position="182"/>
    </location>
</feature>
<protein>
    <recommendedName>
        <fullName evidence="14">Dyp-type peroxidase</fullName>
    </recommendedName>
</protein>
<evidence type="ECO:0000256" key="4">
    <source>
        <dbReference type="ARBA" id="ARBA00022723"/>
    </source>
</evidence>
<evidence type="ECO:0000259" key="11">
    <source>
        <dbReference type="Pfam" id="PF21105"/>
    </source>
</evidence>
<dbReference type="GO" id="GO:0020037">
    <property type="term" value="F:heme binding"/>
    <property type="evidence" value="ECO:0007669"/>
    <property type="project" value="InterPro"/>
</dbReference>
<dbReference type="InterPro" id="IPR011008">
    <property type="entry name" value="Dimeric_a/b-barrel"/>
</dbReference>
<comment type="cofactor">
    <cofactor evidence="1">
        <name>heme b</name>
        <dbReference type="ChEBI" id="CHEBI:60344"/>
    </cofactor>
</comment>
<sequence>MLDQKNIQGDIWPRLPKKAERFVFFRISNVPEFKSSLPTIASFITTSDSSLKTRNDIYKRKQEGTLRGIINLVSINIAFTAAGLDKLGAERFNDEVFNGGQFKDMTAPLEGETAEDHQGLDPQGDWVPEFKPSGGGIDGVLVVAGNSLESVDKMIQDAIDWAFNVGNDRQSIEKVYTKTGTVYQNHLEHFGWVDGISQPKVKGLDELSVKGNDTGMAPIDPGIIIVGHEGDQNKHPEWAKDGSFMVFRIYEQLVPEFYYWCSLHCPTGAEETKKALREGKPVEWSERSMDEMGMFSSRLVGRWPAGAPMELHPKEDPNSGLSRHEDEKKNRDLVAQALGKEGLDRLATIKQKNETDAFNYNPTDQTKCPYVSHMRKTGPRNDHDNYTRHLMMRRGIPYGPWCEGEERSRGVTEHERGLLFVSYQSSIDDGFRTQQKRWANAADGPTDMAKHSGGNSQGIDPIVGQAHPRHIREDTDGRIRAKYRDPAPQIHFPETVYGEAGPQVYDQKIDLARLCIPHGGEYFFSPSISALKDYLPSRRLAT</sequence>
<evidence type="ECO:0000256" key="3">
    <source>
        <dbReference type="ARBA" id="ARBA00022617"/>
    </source>
</evidence>